<name>A0A812YFM9_SYMPI</name>
<dbReference type="SMART" id="SM00014">
    <property type="entry name" value="acidPPc"/>
    <property type="match status" value="1"/>
</dbReference>
<keyword evidence="3" id="KW-0378">Hydrolase</keyword>
<accession>A0A812YFM9</accession>
<dbReference type="AlphaFoldDB" id="A0A812YFM9"/>
<keyword evidence="2 8" id="KW-0812">Transmembrane</keyword>
<evidence type="ECO:0000313" key="11">
    <source>
        <dbReference type="Proteomes" id="UP000649617"/>
    </source>
</evidence>
<dbReference type="InterPro" id="IPR000326">
    <property type="entry name" value="PAP2/HPO"/>
</dbReference>
<dbReference type="EMBL" id="CAJNIZ010047993">
    <property type="protein sequence ID" value="CAE7779746.1"/>
    <property type="molecule type" value="Genomic_DNA"/>
</dbReference>
<evidence type="ECO:0000256" key="2">
    <source>
        <dbReference type="ARBA" id="ARBA00022692"/>
    </source>
</evidence>
<keyword evidence="4" id="KW-0256">Endoplasmic reticulum</keyword>
<organism evidence="10 11">
    <name type="scientific">Symbiodinium pilosum</name>
    <name type="common">Dinoflagellate</name>
    <dbReference type="NCBI Taxonomy" id="2952"/>
    <lineage>
        <taxon>Eukaryota</taxon>
        <taxon>Sar</taxon>
        <taxon>Alveolata</taxon>
        <taxon>Dinophyceae</taxon>
        <taxon>Suessiales</taxon>
        <taxon>Symbiodiniaceae</taxon>
        <taxon>Symbiodinium</taxon>
    </lineage>
</organism>
<evidence type="ECO:0000256" key="5">
    <source>
        <dbReference type="ARBA" id="ARBA00022989"/>
    </source>
</evidence>
<evidence type="ECO:0000256" key="3">
    <source>
        <dbReference type="ARBA" id="ARBA00022801"/>
    </source>
</evidence>
<feature type="transmembrane region" description="Helical" evidence="8">
    <location>
        <begin position="281"/>
        <end position="298"/>
    </location>
</feature>
<gene>
    <name evidence="10" type="primary">LPPD</name>
    <name evidence="10" type="ORF">SPIL2461_LOCUS23145</name>
</gene>
<evidence type="ECO:0000256" key="1">
    <source>
        <dbReference type="ARBA" id="ARBA00004477"/>
    </source>
</evidence>
<evidence type="ECO:0000256" key="4">
    <source>
        <dbReference type="ARBA" id="ARBA00022824"/>
    </source>
</evidence>
<feature type="transmembrane region" description="Helical" evidence="8">
    <location>
        <begin position="144"/>
        <end position="162"/>
    </location>
</feature>
<comment type="similarity">
    <text evidence="7">Belongs to the type 2 lipid phosphate phosphatase family.</text>
</comment>
<dbReference type="PANTHER" id="PTHR14969:SF28">
    <property type="entry name" value="DIHYDROSPHINGOSINE 1-PHOSPHATE PHOSPHATASE LCB3-RELATED"/>
    <property type="match status" value="1"/>
</dbReference>
<feature type="transmembrane region" description="Helical" evidence="8">
    <location>
        <begin position="117"/>
        <end position="138"/>
    </location>
</feature>
<dbReference type="SUPFAM" id="SSF48317">
    <property type="entry name" value="Acid phosphatase/Vanadium-dependent haloperoxidase"/>
    <property type="match status" value="1"/>
</dbReference>
<protein>
    <submittedName>
        <fullName evidence="10">LPPD protein</fullName>
    </submittedName>
</protein>
<comment type="subcellular location">
    <subcellularLocation>
        <location evidence="1">Endoplasmic reticulum membrane</location>
        <topology evidence="1">Multi-pass membrane protein</topology>
    </subcellularLocation>
</comment>
<reference evidence="10" key="1">
    <citation type="submission" date="2021-02" db="EMBL/GenBank/DDBJ databases">
        <authorList>
            <person name="Dougan E. K."/>
            <person name="Rhodes N."/>
            <person name="Thang M."/>
            <person name="Chan C."/>
        </authorList>
    </citation>
    <scope>NUCLEOTIDE SEQUENCE</scope>
</reference>
<keyword evidence="11" id="KW-1185">Reference proteome</keyword>
<dbReference type="GO" id="GO:0042392">
    <property type="term" value="F:sphingosine-1-phosphate phosphatase activity"/>
    <property type="evidence" value="ECO:0007669"/>
    <property type="project" value="TreeGrafter"/>
</dbReference>
<dbReference type="GO" id="GO:0005789">
    <property type="term" value="C:endoplasmic reticulum membrane"/>
    <property type="evidence" value="ECO:0007669"/>
    <property type="project" value="UniProtKB-SubCell"/>
</dbReference>
<dbReference type="Proteomes" id="UP000649617">
    <property type="component" value="Unassembled WGS sequence"/>
</dbReference>
<feature type="transmembrane region" description="Helical" evidence="8">
    <location>
        <begin position="226"/>
        <end position="246"/>
    </location>
</feature>
<feature type="domain" description="Phosphatidic acid phosphatase type 2/haloperoxidase" evidence="9">
    <location>
        <begin position="144"/>
        <end position="269"/>
    </location>
</feature>
<dbReference type="PANTHER" id="PTHR14969">
    <property type="entry name" value="SPHINGOSINE-1-PHOSPHATE PHOSPHOHYDROLASE"/>
    <property type="match status" value="1"/>
</dbReference>
<evidence type="ECO:0000313" key="10">
    <source>
        <dbReference type="EMBL" id="CAE7779746.1"/>
    </source>
</evidence>
<sequence>MQGGAAEDLVHLKQVGQAIDICNKETPSKRQKEELVKPPLDVLRVEDELFISPSVDAALLRARELFASSVALPIAWLHLDANVESSRTRKHERVKEGAQSVCRLQETFRCKPLDRYFLLWSFFAEEEFYLLSLPLLFWCGDYRFARHMTYVVCFGLVWGNLLKDVFRLPRPRNVNSKVWVPSSASQIDSTACRDFGFPSTHAMNSVSNAIFAVLYGFYHGTAISGGLLGLLAGCWIFSVSFGRLYLGVHSPMDVKGGMILGLVVALLVYNLANAFDDFMLGTPYAAFLLAAFASFVLVLNPQPRPMTPTFLQNCTCCGLILGCAIGFRMESQRRTASAFQTEPVQSVAAAALRVVIGFSILLLARLVLKSCFTSLLRLVGLEPNPGKPVPRSEVEGPEGCRQEIKGWELFAAAVLKTSVYTSMAWTIVCGAPAIFHMLGIPCAMNG</sequence>
<dbReference type="Pfam" id="PF01569">
    <property type="entry name" value="PAP2"/>
    <property type="match status" value="1"/>
</dbReference>
<evidence type="ECO:0000259" key="9">
    <source>
        <dbReference type="SMART" id="SM00014"/>
    </source>
</evidence>
<keyword evidence="5 8" id="KW-1133">Transmembrane helix</keyword>
<feature type="transmembrane region" description="Helical" evidence="8">
    <location>
        <begin position="258"/>
        <end position="275"/>
    </location>
</feature>
<feature type="transmembrane region" description="Helical" evidence="8">
    <location>
        <begin position="310"/>
        <end position="327"/>
    </location>
</feature>
<dbReference type="InterPro" id="IPR036938">
    <property type="entry name" value="PAP2/HPO_sf"/>
</dbReference>
<proteinExistence type="inferred from homology"/>
<dbReference type="Gene3D" id="1.20.144.10">
    <property type="entry name" value="Phosphatidic acid phosphatase type 2/haloperoxidase"/>
    <property type="match status" value="1"/>
</dbReference>
<evidence type="ECO:0000256" key="8">
    <source>
        <dbReference type="SAM" id="Phobius"/>
    </source>
</evidence>
<evidence type="ECO:0000256" key="6">
    <source>
        <dbReference type="ARBA" id="ARBA00023136"/>
    </source>
</evidence>
<comment type="caution">
    <text evidence="10">The sequence shown here is derived from an EMBL/GenBank/DDBJ whole genome shotgun (WGS) entry which is preliminary data.</text>
</comment>
<keyword evidence="6 8" id="KW-0472">Membrane</keyword>
<evidence type="ECO:0000256" key="7">
    <source>
        <dbReference type="ARBA" id="ARBA00038324"/>
    </source>
</evidence>
<dbReference type="OrthoDB" id="301434at2759"/>
<feature type="transmembrane region" description="Helical" evidence="8">
    <location>
        <begin position="347"/>
        <end position="368"/>
    </location>
</feature>